<proteinExistence type="predicted"/>
<dbReference type="PANTHER" id="PTHR34215:SF1">
    <property type="entry name" value="YLXR DOMAIN-CONTAINING PROTEIN"/>
    <property type="match status" value="1"/>
</dbReference>
<sequence length="211" mass="22828">MNERTCIITKKSAPTARLIRFVVGPNNQIIPDLKGNLPGRGVWVSAHRTTIEEAIKRRAFSKNLKEDVEAVPDLADIVDKLLLKATLGSLSMARKAGAVVTGSTKIDAAIRSGQVILVLHAKEAAENGKRKISQAICAIQQQKNQNVETISLLTSDEMSMAFGTNPVIHAALLNMKAADGFLTTMHKLIAYRGDKCDKSGEITAKVAKEIQ</sequence>
<evidence type="ECO:0000313" key="2">
    <source>
        <dbReference type="EMBL" id="AGF74037.1"/>
    </source>
</evidence>
<dbReference type="InterPro" id="IPR029064">
    <property type="entry name" value="Ribosomal_eL30-like_sf"/>
</dbReference>
<name>M1NX48_BARAA</name>
<dbReference type="Gene3D" id="3.30.1330.30">
    <property type="match status" value="1"/>
</dbReference>
<evidence type="ECO:0000313" key="3">
    <source>
        <dbReference type="Proteomes" id="UP000011729"/>
    </source>
</evidence>
<dbReference type="OrthoDB" id="9799836at2"/>
<feature type="domain" description="YlxR" evidence="1">
    <location>
        <begin position="4"/>
        <end position="76"/>
    </location>
</feature>
<dbReference type="InterPro" id="IPR035931">
    <property type="entry name" value="YlxR-like_sf"/>
</dbReference>
<protein>
    <recommendedName>
        <fullName evidence="1">YlxR domain-containing protein</fullName>
    </recommendedName>
</protein>
<organism evidence="2 3">
    <name type="scientific">Bartonella australis (strain Aust/NH1)</name>
    <dbReference type="NCBI Taxonomy" id="1094489"/>
    <lineage>
        <taxon>Bacteria</taxon>
        <taxon>Pseudomonadati</taxon>
        <taxon>Pseudomonadota</taxon>
        <taxon>Alphaproteobacteria</taxon>
        <taxon>Hyphomicrobiales</taxon>
        <taxon>Bartonellaceae</taxon>
        <taxon>Bartonella</taxon>
    </lineage>
</organism>
<dbReference type="HOGENOM" id="CLU_091016_1_0_5"/>
<dbReference type="Proteomes" id="UP000011729">
    <property type="component" value="Chromosome"/>
</dbReference>
<dbReference type="NCBIfam" id="NF006622">
    <property type="entry name" value="PRK09190.1"/>
    <property type="match status" value="1"/>
</dbReference>
<dbReference type="InterPro" id="IPR037465">
    <property type="entry name" value="YlxR"/>
</dbReference>
<dbReference type="RefSeq" id="WP_015397546.1">
    <property type="nucleotide sequence ID" value="NC_020300.1"/>
</dbReference>
<dbReference type="EMBL" id="CP003123">
    <property type="protein sequence ID" value="AGF74037.1"/>
    <property type="molecule type" value="Genomic_DNA"/>
</dbReference>
<dbReference type="SUPFAM" id="SSF55315">
    <property type="entry name" value="L30e-like"/>
    <property type="match status" value="1"/>
</dbReference>
<dbReference type="PATRIC" id="fig|1094489.3.peg.175"/>
<keyword evidence="3" id="KW-1185">Reference proteome</keyword>
<dbReference type="CDD" id="cd00279">
    <property type="entry name" value="YlxR"/>
    <property type="match status" value="1"/>
</dbReference>
<dbReference type="SUPFAM" id="SSF64376">
    <property type="entry name" value="YlxR-like"/>
    <property type="match status" value="1"/>
</dbReference>
<accession>M1NX48</accession>
<dbReference type="Gene3D" id="3.30.1230.10">
    <property type="entry name" value="YlxR-like"/>
    <property type="match status" value="1"/>
</dbReference>
<gene>
    <name evidence="2" type="ordered locus">BAnh1_01450</name>
</gene>
<evidence type="ECO:0000259" key="1">
    <source>
        <dbReference type="Pfam" id="PF04296"/>
    </source>
</evidence>
<dbReference type="InterPro" id="IPR007393">
    <property type="entry name" value="YlxR_dom"/>
</dbReference>
<dbReference type="PANTHER" id="PTHR34215">
    <property type="entry name" value="BLL0784 PROTEIN"/>
    <property type="match status" value="1"/>
</dbReference>
<dbReference type="AlphaFoldDB" id="M1NX48"/>
<dbReference type="KEGG" id="baus:BAnh1_01450"/>
<dbReference type="Pfam" id="PF04296">
    <property type="entry name" value="YlxR"/>
    <property type="match status" value="1"/>
</dbReference>
<reference evidence="2 3" key="1">
    <citation type="journal article" date="2013" name="PLoS Genet.">
        <title>A gene transfer agent and a dynamic repertoire of secretion systems hold the keys to the explosive radiation of the emerging pathogen Bartonella.</title>
        <authorList>
            <person name="Guy L."/>
            <person name="Nystedt B."/>
            <person name="Toft C."/>
            <person name="Zaremba-Niedzwiedzka K."/>
            <person name="Berglund E.C."/>
            <person name="Granberg F."/>
            <person name="Naslund K."/>
            <person name="Eriksson A.S."/>
            <person name="Andersson S.G."/>
        </authorList>
    </citation>
    <scope>NUCLEOTIDE SEQUENCE [LARGE SCALE GENOMIC DNA]</scope>
    <source>
        <strain evidence="2 3">Aust/NH1</strain>
    </source>
</reference>
<dbReference type="eggNOG" id="COG2740">
    <property type="taxonomic scope" value="Bacteria"/>
</dbReference>
<dbReference type="STRING" id="1094489.BAnh1_01450"/>